<organism evidence="1 2">
    <name type="scientific">Anaerobacillus alkalilacustris</name>
    <dbReference type="NCBI Taxonomy" id="393763"/>
    <lineage>
        <taxon>Bacteria</taxon>
        <taxon>Bacillati</taxon>
        <taxon>Bacillota</taxon>
        <taxon>Bacilli</taxon>
        <taxon>Bacillales</taxon>
        <taxon>Bacillaceae</taxon>
        <taxon>Anaerobacillus</taxon>
    </lineage>
</organism>
<comment type="caution">
    <text evidence="1">The sequence shown here is derived from an EMBL/GenBank/DDBJ whole genome shotgun (WGS) entry which is preliminary data.</text>
</comment>
<proteinExistence type="predicted"/>
<evidence type="ECO:0000313" key="1">
    <source>
        <dbReference type="EMBL" id="OIJ11807.1"/>
    </source>
</evidence>
<name>A0A1S2LJD6_9BACI</name>
<dbReference type="RefSeq" id="WP_071310487.1">
    <property type="nucleotide sequence ID" value="NZ_MLQR01000036.1"/>
</dbReference>
<sequence length="64" mass="7102">MVVSIRTLPLVHHLSPTATFLSDKEEPPIGDPVKVKTERSCPYTSDFKLATTPNNLSRCQCMIS</sequence>
<reference evidence="1 2" key="1">
    <citation type="submission" date="2016-10" db="EMBL/GenBank/DDBJ databases">
        <title>Draft genome sequences of four alkaliphilic bacteria belonging to the Anaerobacillus genus.</title>
        <authorList>
            <person name="Bassil N.M."/>
            <person name="Lloyd J.R."/>
        </authorList>
    </citation>
    <scope>NUCLEOTIDE SEQUENCE [LARGE SCALE GENOMIC DNA]</scope>
    <source>
        <strain evidence="1 2">DSM 18345</strain>
    </source>
</reference>
<accession>A0A1S2LJD6</accession>
<gene>
    <name evidence="1" type="ORF">BKP37_15325</name>
</gene>
<dbReference type="Proteomes" id="UP000179524">
    <property type="component" value="Unassembled WGS sequence"/>
</dbReference>
<dbReference type="AlphaFoldDB" id="A0A1S2LJD6"/>
<keyword evidence="2" id="KW-1185">Reference proteome</keyword>
<dbReference type="EMBL" id="MLQR01000036">
    <property type="protein sequence ID" value="OIJ11807.1"/>
    <property type="molecule type" value="Genomic_DNA"/>
</dbReference>
<evidence type="ECO:0000313" key="2">
    <source>
        <dbReference type="Proteomes" id="UP000179524"/>
    </source>
</evidence>
<protein>
    <submittedName>
        <fullName evidence="1">Uncharacterized protein</fullName>
    </submittedName>
</protein>